<dbReference type="InterPro" id="IPR015943">
    <property type="entry name" value="WD40/YVTN_repeat-like_dom_sf"/>
</dbReference>
<dbReference type="PANTHER" id="PTHR14085:SF3">
    <property type="entry name" value="WD REPEAT-CONTAINING PROTEIN 46"/>
    <property type="match status" value="1"/>
</dbReference>
<feature type="compositionally biased region" description="Basic and acidic residues" evidence="7">
    <location>
        <begin position="1"/>
        <end position="12"/>
    </location>
</feature>
<dbReference type="Gene3D" id="2.130.10.10">
    <property type="entry name" value="YVTN repeat-like/Quinoprotein amine dehydrogenase"/>
    <property type="match status" value="2"/>
</dbReference>
<dbReference type="FunFam" id="2.130.10.10:FF:000378">
    <property type="entry name" value="U3 small nucleolar RNA-associated protein 7"/>
    <property type="match status" value="1"/>
</dbReference>
<dbReference type="PROSITE" id="PS00678">
    <property type="entry name" value="WD_REPEATS_1"/>
    <property type="match status" value="1"/>
</dbReference>
<comment type="caution">
    <text evidence="9">The sequence shown here is derived from an EMBL/GenBank/DDBJ whole genome shotgun (WGS) entry which is preliminary data.</text>
</comment>
<feature type="region of interest" description="Disordered" evidence="7">
    <location>
        <begin position="539"/>
        <end position="569"/>
    </location>
</feature>
<evidence type="ECO:0000256" key="2">
    <source>
        <dbReference type="ARBA" id="ARBA00022552"/>
    </source>
</evidence>
<dbReference type="Proteomes" id="UP000241890">
    <property type="component" value="Unassembled WGS sequence"/>
</dbReference>
<dbReference type="OrthoDB" id="10251154at2759"/>
<dbReference type="GO" id="GO:0030686">
    <property type="term" value="C:90S preribosome"/>
    <property type="evidence" value="ECO:0007669"/>
    <property type="project" value="TreeGrafter"/>
</dbReference>
<feature type="region of interest" description="Disordered" evidence="7">
    <location>
        <begin position="1"/>
        <end position="55"/>
    </location>
</feature>
<organism evidence="9 10">
    <name type="scientific">Hondaea fermentalgiana</name>
    <dbReference type="NCBI Taxonomy" id="2315210"/>
    <lineage>
        <taxon>Eukaryota</taxon>
        <taxon>Sar</taxon>
        <taxon>Stramenopiles</taxon>
        <taxon>Bigyra</taxon>
        <taxon>Labyrinthulomycetes</taxon>
        <taxon>Thraustochytrida</taxon>
        <taxon>Thraustochytriidae</taxon>
        <taxon>Hondaea</taxon>
    </lineage>
</organism>
<dbReference type="InterPro" id="IPR012952">
    <property type="entry name" value="BING4_C_dom"/>
</dbReference>
<evidence type="ECO:0000313" key="10">
    <source>
        <dbReference type="Proteomes" id="UP000241890"/>
    </source>
</evidence>
<feature type="repeat" description="WD" evidence="6">
    <location>
        <begin position="308"/>
        <end position="349"/>
    </location>
</feature>
<reference evidence="9 10" key="1">
    <citation type="submission" date="2017-12" db="EMBL/GenBank/DDBJ databases">
        <title>Sequencing, de novo assembly and annotation of complete genome of a new Thraustochytrid species, strain FCC1311.</title>
        <authorList>
            <person name="Sedici K."/>
            <person name="Godart F."/>
            <person name="Aiese Cigliano R."/>
            <person name="Sanseverino W."/>
            <person name="Barakat M."/>
            <person name="Ortet P."/>
            <person name="Marechal E."/>
            <person name="Cagnac O."/>
            <person name="Amato A."/>
        </authorList>
    </citation>
    <scope>NUCLEOTIDE SEQUENCE [LARGE SCALE GENOMIC DNA]</scope>
</reference>
<dbReference type="InterPro" id="IPR001680">
    <property type="entry name" value="WD40_rpt"/>
</dbReference>
<evidence type="ECO:0000256" key="3">
    <source>
        <dbReference type="ARBA" id="ARBA00022574"/>
    </source>
</evidence>
<dbReference type="GO" id="GO:0000462">
    <property type="term" value="P:maturation of SSU-rRNA from tricistronic rRNA transcript (SSU-rRNA, 5.8S rRNA, LSU-rRNA)"/>
    <property type="evidence" value="ECO:0007669"/>
    <property type="project" value="TreeGrafter"/>
</dbReference>
<evidence type="ECO:0000256" key="1">
    <source>
        <dbReference type="ARBA" id="ARBA00004604"/>
    </source>
</evidence>
<evidence type="ECO:0000256" key="4">
    <source>
        <dbReference type="ARBA" id="ARBA00022737"/>
    </source>
</evidence>
<keyword evidence="2" id="KW-0698">rRNA processing</keyword>
<feature type="region of interest" description="Disordered" evidence="7">
    <location>
        <begin position="492"/>
        <end position="520"/>
    </location>
</feature>
<dbReference type="Pfam" id="PF00400">
    <property type="entry name" value="WD40"/>
    <property type="match status" value="1"/>
</dbReference>
<protein>
    <submittedName>
        <fullName evidence="9">WD repeat-containing protein 46</fullName>
    </submittedName>
</protein>
<dbReference type="SUPFAM" id="SSF50978">
    <property type="entry name" value="WD40 repeat-like"/>
    <property type="match status" value="1"/>
</dbReference>
<dbReference type="InParanoid" id="A0A2R5FZI2"/>
<evidence type="ECO:0000259" key="8">
    <source>
        <dbReference type="SMART" id="SM01033"/>
    </source>
</evidence>
<dbReference type="InterPro" id="IPR019775">
    <property type="entry name" value="WD40_repeat_CS"/>
</dbReference>
<dbReference type="InterPro" id="IPR040315">
    <property type="entry name" value="WDR46/Utp7"/>
</dbReference>
<dbReference type="InterPro" id="IPR036322">
    <property type="entry name" value="WD40_repeat_dom_sf"/>
</dbReference>
<sequence length="569" mass="62826">MAPARARAEGKGGTRGGGGGGGDAARRKRPRGAGGDDPRHGKRAGKGQDRDADPELAARTAKYERAGPYVPLKKVKNKRVREGIRANLDAGREAAESAARAEILLTDQGGYLEAENDVERTFKVTQKDVSKMADANTRQKMLDLELTDSAPYRVSWTQNGRHLAMGGSKGHLSVLDALRIKPLCEVQVGETVRDVTFLHNHTFFAAAQRKHIFIYDEKGVEVHRLRSHVRSSRLQFLPYHFLLASVGHGGWLKYQDTSTGELVSEHRTKLGPCDVMAQNPANAIICLGHGNGTVTMWSPSSPQPLVKMLCHNGAVRAVAVSRRGTELVTAGLDGRMSVWDVRTYKRLHSYYNRRPATSLDVSQTGLLAVTSGYQVQVWKDALRTKQDAPYMQHQLPGQEFLDCKWRPYEDVLGLGHTAGVQTMVVPGAGAANYDAFEANPYESTKQRREGEVQRLLDKLQPEMIVLDPNAIGGVDTADKTIIAKEREQELAEAAAAKGGPKERNKMKGRSKIGAKLKRKHRNIITAERAAAIEEVERVREEQRNSKKDREAAQADMNPVFKRFAKKPVN</sequence>
<keyword evidence="3 6" id="KW-0853">WD repeat</keyword>
<dbReference type="SMART" id="SM01033">
    <property type="entry name" value="BING4CT"/>
    <property type="match status" value="1"/>
</dbReference>
<name>A0A2R5FZI2_9STRA</name>
<evidence type="ECO:0000256" key="5">
    <source>
        <dbReference type="ARBA" id="ARBA00023242"/>
    </source>
</evidence>
<dbReference type="EMBL" id="BEYU01000004">
    <property type="protein sequence ID" value="GBG24162.1"/>
    <property type="molecule type" value="Genomic_DNA"/>
</dbReference>
<accession>A0A2R5FZI2</accession>
<dbReference type="PANTHER" id="PTHR14085">
    <property type="entry name" value="WD-REPEAT PROTEIN BING4"/>
    <property type="match status" value="1"/>
</dbReference>
<dbReference type="GO" id="GO:0032040">
    <property type="term" value="C:small-subunit processome"/>
    <property type="evidence" value="ECO:0007669"/>
    <property type="project" value="TreeGrafter"/>
</dbReference>
<keyword evidence="4" id="KW-0677">Repeat</keyword>
<keyword evidence="5" id="KW-0539">Nucleus</keyword>
<feature type="compositionally biased region" description="Basic residues" evidence="7">
    <location>
        <begin position="506"/>
        <end position="520"/>
    </location>
</feature>
<feature type="compositionally biased region" description="Basic and acidic residues" evidence="7">
    <location>
        <begin position="539"/>
        <end position="552"/>
    </location>
</feature>
<keyword evidence="10" id="KW-1185">Reference proteome</keyword>
<dbReference type="Pfam" id="PF08149">
    <property type="entry name" value="BING4CT"/>
    <property type="match status" value="1"/>
</dbReference>
<dbReference type="PROSITE" id="PS50294">
    <property type="entry name" value="WD_REPEATS_REGION"/>
    <property type="match status" value="1"/>
</dbReference>
<proteinExistence type="predicted"/>
<feature type="compositionally biased region" description="Gly residues" evidence="7">
    <location>
        <begin position="13"/>
        <end position="23"/>
    </location>
</feature>
<evidence type="ECO:0000256" key="6">
    <source>
        <dbReference type="PROSITE-ProRule" id="PRU00221"/>
    </source>
</evidence>
<evidence type="ECO:0000256" key="7">
    <source>
        <dbReference type="SAM" id="MobiDB-lite"/>
    </source>
</evidence>
<dbReference type="PROSITE" id="PS50082">
    <property type="entry name" value="WD_REPEATS_2"/>
    <property type="match status" value="1"/>
</dbReference>
<feature type="domain" description="BING4 C-terminal" evidence="8">
    <location>
        <begin position="389"/>
        <end position="468"/>
    </location>
</feature>
<dbReference type="AlphaFoldDB" id="A0A2R5FZI2"/>
<evidence type="ECO:0000313" key="9">
    <source>
        <dbReference type="EMBL" id="GBG24162.1"/>
    </source>
</evidence>
<gene>
    <name evidence="9" type="ORF">FCC1311_003802</name>
</gene>
<comment type="subcellular location">
    <subcellularLocation>
        <location evidence="1">Nucleus</location>
        <location evidence="1">Nucleolus</location>
    </subcellularLocation>
</comment>
<dbReference type="SMART" id="SM00320">
    <property type="entry name" value="WD40"/>
    <property type="match status" value="6"/>
</dbReference>
<dbReference type="FunCoup" id="A0A2R5FZI2">
    <property type="interactions" value="424"/>
</dbReference>